<keyword evidence="6" id="KW-1185">Reference proteome</keyword>
<dbReference type="InterPro" id="IPR036388">
    <property type="entry name" value="WH-like_DNA-bd_sf"/>
</dbReference>
<dbReference type="Proteomes" id="UP001165542">
    <property type="component" value="Unassembled WGS sequence"/>
</dbReference>
<reference evidence="5" key="1">
    <citation type="submission" date="2021-11" db="EMBL/GenBank/DDBJ databases">
        <title>Halomonas sp., isolated from a coastal aquaculture zone in Dongshan Bay.</title>
        <authorList>
            <person name="Lin W."/>
        </authorList>
    </citation>
    <scope>NUCLEOTIDE SEQUENCE</scope>
    <source>
        <strain evidence="5">Yzlin-01</strain>
    </source>
</reference>
<evidence type="ECO:0000313" key="5">
    <source>
        <dbReference type="EMBL" id="MCS2608002.1"/>
    </source>
</evidence>
<keyword evidence="3" id="KW-0804">Transcription</keyword>
<dbReference type="RefSeq" id="WP_259034501.1">
    <property type="nucleotide sequence ID" value="NZ_JAJISC010000001.1"/>
</dbReference>
<protein>
    <submittedName>
        <fullName evidence="5">FadR family transcriptional regulator</fullName>
    </submittedName>
</protein>
<dbReference type="PANTHER" id="PTHR43537:SF5">
    <property type="entry name" value="UXU OPERON TRANSCRIPTIONAL REGULATOR"/>
    <property type="match status" value="1"/>
</dbReference>
<dbReference type="InterPro" id="IPR011711">
    <property type="entry name" value="GntR_C"/>
</dbReference>
<dbReference type="SUPFAM" id="SSF46785">
    <property type="entry name" value="Winged helix' DNA-binding domain"/>
    <property type="match status" value="1"/>
</dbReference>
<evidence type="ECO:0000256" key="3">
    <source>
        <dbReference type="ARBA" id="ARBA00023163"/>
    </source>
</evidence>
<keyword evidence="2" id="KW-0238">DNA-binding</keyword>
<dbReference type="CDD" id="cd07377">
    <property type="entry name" value="WHTH_GntR"/>
    <property type="match status" value="1"/>
</dbReference>
<dbReference type="InterPro" id="IPR008920">
    <property type="entry name" value="TF_FadR/GntR_C"/>
</dbReference>
<dbReference type="SUPFAM" id="SSF48008">
    <property type="entry name" value="GntR ligand-binding domain-like"/>
    <property type="match status" value="1"/>
</dbReference>
<dbReference type="InterPro" id="IPR000524">
    <property type="entry name" value="Tscrpt_reg_HTH_GntR"/>
</dbReference>
<dbReference type="Pfam" id="PF00392">
    <property type="entry name" value="GntR"/>
    <property type="match status" value="1"/>
</dbReference>
<dbReference type="SMART" id="SM00345">
    <property type="entry name" value="HTH_GNTR"/>
    <property type="match status" value="1"/>
</dbReference>
<name>A0ABT2EBI0_9GAMM</name>
<feature type="domain" description="HTH gntR-type" evidence="4">
    <location>
        <begin position="6"/>
        <end position="74"/>
    </location>
</feature>
<proteinExistence type="predicted"/>
<dbReference type="Gene3D" id="1.20.120.530">
    <property type="entry name" value="GntR ligand-binding domain-like"/>
    <property type="match status" value="1"/>
</dbReference>
<sequence length="230" mass="25826">MKSRHRSLSSRVALEMTEKISSGEYAVGDQIPVESQLMLSYNVSRSVVREAIALLRSEGLLLSRQGKGVFVASKEKSVLKINADKLGEITEIIDILELRLGVEVESAGLAAARQDKTAIAHVLSVLEKAENIDDFVRNPRQLDFDFHMAIALASGNSYMPKFLDFIGMVIIPPSQLIHNWQPMLSRDYLSRMHDEHKNIAEAINKGDIEASRQAMRLHLTESLKRYKALR</sequence>
<dbReference type="Gene3D" id="1.10.10.10">
    <property type="entry name" value="Winged helix-like DNA-binding domain superfamily/Winged helix DNA-binding domain"/>
    <property type="match status" value="1"/>
</dbReference>
<dbReference type="EMBL" id="JAJISC010000001">
    <property type="protein sequence ID" value="MCS2608002.1"/>
    <property type="molecule type" value="Genomic_DNA"/>
</dbReference>
<dbReference type="InterPro" id="IPR036390">
    <property type="entry name" value="WH_DNA-bd_sf"/>
</dbReference>
<dbReference type="PROSITE" id="PS50949">
    <property type="entry name" value="HTH_GNTR"/>
    <property type="match status" value="1"/>
</dbReference>
<dbReference type="SMART" id="SM00895">
    <property type="entry name" value="FCD"/>
    <property type="match status" value="1"/>
</dbReference>
<dbReference type="PANTHER" id="PTHR43537">
    <property type="entry name" value="TRANSCRIPTIONAL REGULATOR, GNTR FAMILY"/>
    <property type="match status" value="1"/>
</dbReference>
<dbReference type="Pfam" id="PF07729">
    <property type="entry name" value="FCD"/>
    <property type="match status" value="1"/>
</dbReference>
<dbReference type="PRINTS" id="PR00035">
    <property type="entry name" value="HTHGNTR"/>
</dbReference>
<keyword evidence="1" id="KW-0805">Transcription regulation</keyword>
<organism evidence="5 6">
    <name type="scientific">Halomonas dongshanensis</name>
    <dbReference type="NCBI Taxonomy" id="2890835"/>
    <lineage>
        <taxon>Bacteria</taxon>
        <taxon>Pseudomonadati</taxon>
        <taxon>Pseudomonadota</taxon>
        <taxon>Gammaproteobacteria</taxon>
        <taxon>Oceanospirillales</taxon>
        <taxon>Halomonadaceae</taxon>
        <taxon>Halomonas</taxon>
    </lineage>
</organism>
<evidence type="ECO:0000256" key="1">
    <source>
        <dbReference type="ARBA" id="ARBA00023015"/>
    </source>
</evidence>
<accession>A0ABT2EBI0</accession>
<evidence type="ECO:0000313" key="6">
    <source>
        <dbReference type="Proteomes" id="UP001165542"/>
    </source>
</evidence>
<comment type="caution">
    <text evidence="5">The sequence shown here is derived from an EMBL/GenBank/DDBJ whole genome shotgun (WGS) entry which is preliminary data.</text>
</comment>
<gene>
    <name evidence="5" type="ORF">LLY24_01525</name>
</gene>
<evidence type="ECO:0000256" key="2">
    <source>
        <dbReference type="ARBA" id="ARBA00023125"/>
    </source>
</evidence>
<evidence type="ECO:0000259" key="4">
    <source>
        <dbReference type="PROSITE" id="PS50949"/>
    </source>
</evidence>